<dbReference type="SUPFAM" id="SSF53383">
    <property type="entry name" value="PLP-dependent transferases"/>
    <property type="match status" value="1"/>
</dbReference>
<evidence type="ECO:0000313" key="2">
    <source>
        <dbReference type="Proteomes" id="UP000557872"/>
    </source>
</evidence>
<gene>
    <name evidence="1" type="ORF">HW115_14430</name>
</gene>
<proteinExistence type="predicted"/>
<dbReference type="Proteomes" id="UP000557872">
    <property type="component" value="Unassembled WGS sequence"/>
</dbReference>
<accession>A0A851GHI4</accession>
<dbReference type="InterPro" id="IPR015424">
    <property type="entry name" value="PyrdxlP-dep_Trfase"/>
</dbReference>
<sequence>MAYTEEIIGGMFGNEGLNFSPQPPPPFLQQAHLRLINARSGIRLLCNLSRPKKVWLPSFLCNSITSAIPKHTEISFYPVDGRLKTHDLKWVKHINKKDLVIFIDYFGFPSDTTSLQAVSERGATILQDASQALLSTFERPYADFTLYSPRKTVGVPDGGILTSHKNHGFSDVRLQEAPADFIMASYKAYDLKTRFDQFGKINWYDSYQAAEELHPLGSYKMTDYSYALLKGGFDYKSIAKARRQRYKQLLNDLSDWAIFKELPEEVVPLGFPLITNKREQVLEQMYRSRIFCPVHWPIDNRVPKHFTESQHLSDQIMTILCDQRLSDTGLKKMTQIFISSQG</sequence>
<evidence type="ECO:0008006" key="3">
    <source>
        <dbReference type="Google" id="ProtNLM"/>
    </source>
</evidence>
<reference evidence="1 2" key="1">
    <citation type="submission" date="2020-07" db="EMBL/GenBank/DDBJ databases">
        <title>Roseicoccus Jingziensis gen. nov., sp. nov., isolated from coastal seawater.</title>
        <authorList>
            <person name="Feng X."/>
        </authorList>
    </citation>
    <scope>NUCLEOTIDE SEQUENCE [LARGE SCALE GENOMIC DNA]</scope>
    <source>
        <strain evidence="1 2">N1E253</strain>
    </source>
</reference>
<dbReference type="EMBL" id="JACBAZ010000006">
    <property type="protein sequence ID" value="NWK56816.1"/>
    <property type="molecule type" value="Genomic_DNA"/>
</dbReference>
<keyword evidence="2" id="KW-1185">Reference proteome</keyword>
<evidence type="ECO:0000313" key="1">
    <source>
        <dbReference type="EMBL" id="NWK56816.1"/>
    </source>
</evidence>
<dbReference type="AlphaFoldDB" id="A0A851GHI4"/>
<comment type="caution">
    <text evidence="1">The sequence shown here is derived from an EMBL/GenBank/DDBJ whole genome shotgun (WGS) entry which is preliminary data.</text>
</comment>
<organism evidence="1 2">
    <name type="scientific">Oceaniferula marina</name>
    <dbReference type="NCBI Taxonomy" id="2748318"/>
    <lineage>
        <taxon>Bacteria</taxon>
        <taxon>Pseudomonadati</taxon>
        <taxon>Verrucomicrobiota</taxon>
        <taxon>Verrucomicrobiia</taxon>
        <taxon>Verrucomicrobiales</taxon>
        <taxon>Verrucomicrobiaceae</taxon>
        <taxon>Oceaniferula</taxon>
    </lineage>
</organism>
<dbReference type="InterPro" id="IPR015421">
    <property type="entry name" value="PyrdxlP-dep_Trfase_major"/>
</dbReference>
<name>A0A851GHI4_9BACT</name>
<protein>
    <recommendedName>
        <fullName evidence="3">Aminotransferase</fullName>
    </recommendedName>
</protein>
<dbReference type="Gene3D" id="3.40.640.10">
    <property type="entry name" value="Type I PLP-dependent aspartate aminotransferase-like (Major domain)"/>
    <property type="match status" value="1"/>
</dbReference>
<dbReference type="RefSeq" id="WP_178933630.1">
    <property type="nucleotide sequence ID" value="NZ_JACBAZ010000006.1"/>
</dbReference>